<organism evidence="1 2">
    <name type="scientific">Hymenobacter caeli</name>
    <dbReference type="NCBI Taxonomy" id="2735894"/>
    <lineage>
        <taxon>Bacteria</taxon>
        <taxon>Pseudomonadati</taxon>
        <taxon>Bacteroidota</taxon>
        <taxon>Cytophagia</taxon>
        <taxon>Cytophagales</taxon>
        <taxon>Hymenobacteraceae</taxon>
        <taxon>Hymenobacter</taxon>
    </lineage>
</organism>
<dbReference type="RefSeq" id="WP_173811679.1">
    <property type="nucleotide sequence ID" value="NZ_JABSNP010000022.1"/>
</dbReference>
<name>A0ABX2FVC6_9BACT</name>
<proteinExistence type="predicted"/>
<protein>
    <submittedName>
        <fullName evidence="1">Uncharacterized protein</fullName>
    </submittedName>
</protein>
<dbReference type="EMBL" id="JABSNP010000022">
    <property type="protein sequence ID" value="NRT20917.1"/>
    <property type="molecule type" value="Genomic_DNA"/>
</dbReference>
<keyword evidence="2" id="KW-1185">Reference proteome</keyword>
<accession>A0ABX2FVC6</accession>
<dbReference type="Proteomes" id="UP000779507">
    <property type="component" value="Unassembled WGS sequence"/>
</dbReference>
<evidence type="ECO:0000313" key="2">
    <source>
        <dbReference type="Proteomes" id="UP000779507"/>
    </source>
</evidence>
<sequence length="61" mass="6579">MRYALLLLLTLAMSLLAPGHRWRAGPARGRPAGRVVVVVRKPGWAAGQVKTVRRVAPAVPL</sequence>
<evidence type="ECO:0000313" key="1">
    <source>
        <dbReference type="EMBL" id="NRT20917.1"/>
    </source>
</evidence>
<reference evidence="1 2" key="1">
    <citation type="submission" date="2020-05" db="EMBL/GenBank/DDBJ databases">
        <title>Genomic Encyclopedia of Type Strains, Phase IV (KMG-V): Genome sequencing to study the core and pangenomes of soil and plant-associated prokaryotes.</title>
        <authorList>
            <person name="Whitman W."/>
        </authorList>
    </citation>
    <scope>NUCLEOTIDE SEQUENCE [LARGE SCALE GENOMIC DNA]</scope>
    <source>
        <strain evidence="1 2">9A</strain>
    </source>
</reference>
<gene>
    <name evidence="1" type="ORF">HNP98_003761</name>
</gene>
<comment type="caution">
    <text evidence="1">The sequence shown here is derived from an EMBL/GenBank/DDBJ whole genome shotgun (WGS) entry which is preliminary data.</text>
</comment>